<evidence type="ECO:0000256" key="1">
    <source>
        <dbReference type="SAM" id="MobiDB-lite"/>
    </source>
</evidence>
<keyword evidence="3" id="KW-1185">Reference proteome</keyword>
<organism evidence="2 3">
    <name type="scientific">Ambispora gerdemannii</name>
    <dbReference type="NCBI Taxonomy" id="144530"/>
    <lineage>
        <taxon>Eukaryota</taxon>
        <taxon>Fungi</taxon>
        <taxon>Fungi incertae sedis</taxon>
        <taxon>Mucoromycota</taxon>
        <taxon>Glomeromycotina</taxon>
        <taxon>Glomeromycetes</taxon>
        <taxon>Archaeosporales</taxon>
        <taxon>Ambisporaceae</taxon>
        <taxon>Ambispora</taxon>
    </lineage>
</organism>
<evidence type="ECO:0000313" key="3">
    <source>
        <dbReference type="Proteomes" id="UP000789831"/>
    </source>
</evidence>
<sequence length="289" mass="33886">MKYPNSFSLLTANRCGLIRTLGKRFYVRYWGKEYYYLDIQFFDEKDIRTNAVRPHPKKNLKPRVRQQNRLKSIAHQVQADGLSEIIGEQSRRQMIEEEILLEKIANSLPELKKKKYQELMRKRGIKSGSEKLAEETTRLERKLAAGVINEEEYQEKLADLQKRKDAYEAAKEKNQRKGKKTEPENKKKSKEEFIPWEKEEIEENEAKTLEKKDLKVLEEPKLTEKDKKLLNKSMIQRYKMIEFAENDVNSAIIVGDIGRGKTLLMSIIARGIKHGVKKTGFVNNIRDAE</sequence>
<dbReference type="EMBL" id="CAJVPL010000024">
    <property type="protein sequence ID" value="CAG8435207.1"/>
    <property type="molecule type" value="Genomic_DNA"/>
</dbReference>
<dbReference type="OrthoDB" id="10658367at2759"/>
<reference evidence="2" key="1">
    <citation type="submission" date="2021-06" db="EMBL/GenBank/DDBJ databases">
        <authorList>
            <person name="Kallberg Y."/>
            <person name="Tangrot J."/>
            <person name="Rosling A."/>
        </authorList>
    </citation>
    <scope>NUCLEOTIDE SEQUENCE</scope>
    <source>
        <strain evidence="2">MT106</strain>
    </source>
</reference>
<proteinExistence type="predicted"/>
<comment type="caution">
    <text evidence="2">The sequence shown here is derived from an EMBL/GenBank/DDBJ whole genome shotgun (WGS) entry which is preliminary data.</text>
</comment>
<dbReference type="Proteomes" id="UP000789831">
    <property type="component" value="Unassembled WGS sequence"/>
</dbReference>
<evidence type="ECO:0000313" key="2">
    <source>
        <dbReference type="EMBL" id="CAG8435207.1"/>
    </source>
</evidence>
<dbReference type="AlphaFoldDB" id="A0A9N8YKR4"/>
<name>A0A9N8YKR4_9GLOM</name>
<gene>
    <name evidence="2" type="ORF">AGERDE_LOCUS485</name>
</gene>
<feature type="region of interest" description="Disordered" evidence="1">
    <location>
        <begin position="169"/>
        <end position="191"/>
    </location>
</feature>
<protein>
    <submittedName>
        <fullName evidence="2">5930_t:CDS:1</fullName>
    </submittedName>
</protein>
<accession>A0A9N8YKR4</accession>